<dbReference type="CDD" id="cd07035">
    <property type="entry name" value="TPP_PYR_POX_like"/>
    <property type="match status" value="1"/>
</dbReference>
<dbReference type="GO" id="GO:0030976">
    <property type="term" value="F:thiamine pyrophosphate binding"/>
    <property type="evidence" value="ECO:0007669"/>
    <property type="project" value="InterPro"/>
</dbReference>
<dbReference type="Pfam" id="PF00205">
    <property type="entry name" value="TPP_enzyme_M"/>
    <property type="match status" value="1"/>
</dbReference>
<gene>
    <name evidence="4" type="ORF">METZ01_LOCUS362652</name>
</gene>
<dbReference type="InterPro" id="IPR012001">
    <property type="entry name" value="Thiamin_PyroP_enz_TPP-bd_dom"/>
</dbReference>
<reference evidence="4" key="1">
    <citation type="submission" date="2018-05" db="EMBL/GenBank/DDBJ databases">
        <authorList>
            <person name="Lanie J.A."/>
            <person name="Ng W.-L."/>
            <person name="Kazmierczak K.M."/>
            <person name="Andrzejewski T.M."/>
            <person name="Davidsen T.M."/>
            <person name="Wayne K.J."/>
            <person name="Tettelin H."/>
            <person name="Glass J.I."/>
            <person name="Rusch D."/>
            <person name="Podicherti R."/>
            <person name="Tsui H.-C.T."/>
            <person name="Winkler M.E."/>
        </authorList>
    </citation>
    <scope>NUCLEOTIDE SEQUENCE</scope>
</reference>
<dbReference type="Gene3D" id="3.40.50.1220">
    <property type="entry name" value="TPP-binding domain"/>
    <property type="match status" value="1"/>
</dbReference>
<feature type="domain" description="Thiamine pyrophosphate enzyme N-terminal TPP-binding" evidence="3">
    <location>
        <begin position="10"/>
        <end position="111"/>
    </location>
</feature>
<dbReference type="SUPFAM" id="SSF52467">
    <property type="entry name" value="DHS-like NAD/FAD-binding domain"/>
    <property type="match status" value="1"/>
</dbReference>
<dbReference type="InterPro" id="IPR045229">
    <property type="entry name" value="TPP_enz"/>
</dbReference>
<proteinExistence type="inferred from homology"/>
<feature type="non-terminal residue" evidence="4">
    <location>
        <position position="271"/>
    </location>
</feature>
<accession>A0A382SKS3</accession>
<dbReference type="AlphaFoldDB" id="A0A382SKS3"/>
<dbReference type="SUPFAM" id="SSF52518">
    <property type="entry name" value="Thiamin diphosphate-binding fold (THDP-binding)"/>
    <property type="match status" value="1"/>
</dbReference>
<dbReference type="GO" id="GO:0003984">
    <property type="term" value="F:acetolactate synthase activity"/>
    <property type="evidence" value="ECO:0007669"/>
    <property type="project" value="TreeGrafter"/>
</dbReference>
<evidence type="ECO:0008006" key="5">
    <source>
        <dbReference type="Google" id="ProtNLM"/>
    </source>
</evidence>
<dbReference type="Pfam" id="PF02776">
    <property type="entry name" value="TPP_enzyme_N"/>
    <property type="match status" value="1"/>
</dbReference>
<dbReference type="EMBL" id="UINC01129419">
    <property type="protein sequence ID" value="SVD09798.1"/>
    <property type="molecule type" value="Genomic_DNA"/>
</dbReference>
<dbReference type="GO" id="GO:0005948">
    <property type="term" value="C:acetolactate synthase complex"/>
    <property type="evidence" value="ECO:0007669"/>
    <property type="project" value="TreeGrafter"/>
</dbReference>
<evidence type="ECO:0000259" key="2">
    <source>
        <dbReference type="Pfam" id="PF00205"/>
    </source>
</evidence>
<dbReference type="PANTHER" id="PTHR18968:SF13">
    <property type="entry name" value="ACETOLACTATE SYNTHASE CATALYTIC SUBUNIT, MITOCHONDRIAL"/>
    <property type="match status" value="1"/>
</dbReference>
<evidence type="ECO:0000313" key="4">
    <source>
        <dbReference type="EMBL" id="SVD09798.1"/>
    </source>
</evidence>
<dbReference type="InterPro" id="IPR029035">
    <property type="entry name" value="DHS-like_NAD/FAD-binding_dom"/>
</dbReference>
<dbReference type="PANTHER" id="PTHR18968">
    <property type="entry name" value="THIAMINE PYROPHOSPHATE ENZYMES"/>
    <property type="match status" value="1"/>
</dbReference>
<sequence length="271" mass="28565">MAMRLIQSAYEVLAKDIQSFGVDTVFGLISDDTALFASALDTIGVQFHGARHENSAITMAEGYASTSGRLGIAVVGRGPATANGMHGAVYASRTRSPVLIIYGDAPVSGNRLNSLGPDYKEFNSTVVLAAAGLQVFRATSAKGARTTLADAVAAAQLGNTVALLLPTNVQLEKFESTNHIKPARTATAPFPCEKATPQAIATTTEVLKKCRRPLIIAGVGAHRAGAQEVLDKLSNRIGSLLITSARGKDMFRHNPYNLGIIGSFSHSMARR</sequence>
<dbReference type="GO" id="GO:0050660">
    <property type="term" value="F:flavin adenine dinucleotide binding"/>
    <property type="evidence" value="ECO:0007669"/>
    <property type="project" value="TreeGrafter"/>
</dbReference>
<dbReference type="GO" id="GO:0000287">
    <property type="term" value="F:magnesium ion binding"/>
    <property type="evidence" value="ECO:0007669"/>
    <property type="project" value="InterPro"/>
</dbReference>
<evidence type="ECO:0000256" key="1">
    <source>
        <dbReference type="ARBA" id="ARBA00007812"/>
    </source>
</evidence>
<dbReference type="GO" id="GO:0009099">
    <property type="term" value="P:L-valine biosynthetic process"/>
    <property type="evidence" value="ECO:0007669"/>
    <property type="project" value="TreeGrafter"/>
</dbReference>
<organism evidence="4">
    <name type="scientific">marine metagenome</name>
    <dbReference type="NCBI Taxonomy" id="408172"/>
    <lineage>
        <taxon>unclassified sequences</taxon>
        <taxon>metagenomes</taxon>
        <taxon>ecological metagenomes</taxon>
    </lineage>
</organism>
<evidence type="ECO:0000259" key="3">
    <source>
        <dbReference type="Pfam" id="PF02776"/>
    </source>
</evidence>
<dbReference type="InterPro" id="IPR012000">
    <property type="entry name" value="Thiamin_PyroP_enz_cen_dom"/>
</dbReference>
<comment type="similarity">
    <text evidence="1">Belongs to the TPP enzyme family.</text>
</comment>
<dbReference type="GO" id="GO:0009097">
    <property type="term" value="P:isoleucine biosynthetic process"/>
    <property type="evidence" value="ECO:0007669"/>
    <property type="project" value="TreeGrafter"/>
</dbReference>
<name>A0A382SKS3_9ZZZZ</name>
<dbReference type="Gene3D" id="3.40.50.970">
    <property type="match status" value="1"/>
</dbReference>
<dbReference type="InterPro" id="IPR029061">
    <property type="entry name" value="THDP-binding"/>
</dbReference>
<protein>
    <recommendedName>
        <fullName evidence="5">Thiamine pyrophosphate enzyme N-terminal TPP-binding domain-containing protein</fullName>
    </recommendedName>
</protein>
<feature type="domain" description="Thiamine pyrophosphate enzyme central" evidence="2">
    <location>
        <begin position="201"/>
        <end position="269"/>
    </location>
</feature>